<evidence type="ECO:0000256" key="1">
    <source>
        <dbReference type="ARBA" id="ARBA00007435"/>
    </source>
</evidence>
<keyword evidence="4" id="KW-1185">Reference proteome</keyword>
<keyword evidence="3" id="KW-0378">Hydrolase</keyword>
<proteinExistence type="inferred from homology"/>
<dbReference type="CDD" id="cd10448">
    <property type="entry name" value="GIY-YIG_unchar_3"/>
    <property type="match status" value="1"/>
</dbReference>
<sequence>MPYYTYILTSHRNGTLYIGVTNNISRRLDEHRTATTPGFTKRYGIKRLVYVETYDDVRLAIAREKTFKRWPRAWKLSLIEDQNPQWLDLFETINS</sequence>
<name>A0ABU1JS93_9PROT</name>
<dbReference type="EMBL" id="JAVDPW010000006">
    <property type="protein sequence ID" value="MDR6291162.1"/>
    <property type="molecule type" value="Genomic_DNA"/>
</dbReference>
<dbReference type="RefSeq" id="WP_309796142.1">
    <property type="nucleotide sequence ID" value="NZ_JAVDPW010000006.1"/>
</dbReference>
<evidence type="ECO:0000259" key="2">
    <source>
        <dbReference type="PROSITE" id="PS50164"/>
    </source>
</evidence>
<gene>
    <name evidence="3" type="ORF">E9232_003688</name>
</gene>
<dbReference type="InterPro" id="IPR035901">
    <property type="entry name" value="GIY-YIG_endonuc_sf"/>
</dbReference>
<dbReference type="GO" id="GO:0004519">
    <property type="term" value="F:endonuclease activity"/>
    <property type="evidence" value="ECO:0007669"/>
    <property type="project" value="UniProtKB-KW"/>
</dbReference>
<accession>A0ABU1JS93</accession>
<evidence type="ECO:0000313" key="4">
    <source>
        <dbReference type="Proteomes" id="UP001262410"/>
    </source>
</evidence>
<dbReference type="InterPro" id="IPR000305">
    <property type="entry name" value="GIY-YIG_endonuc"/>
</dbReference>
<dbReference type="PANTHER" id="PTHR34477">
    <property type="entry name" value="UPF0213 PROTEIN YHBQ"/>
    <property type="match status" value="1"/>
</dbReference>
<protein>
    <submittedName>
        <fullName evidence="3">Endonuclease</fullName>
    </submittedName>
</protein>
<dbReference type="Proteomes" id="UP001262410">
    <property type="component" value="Unassembled WGS sequence"/>
</dbReference>
<keyword evidence="3" id="KW-0255">Endonuclease</keyword>
<dbReference type="PROSITE" id="PS50164">
    <property type="entry name" value="GIY_YIG"/>
    <property type="match status" value="1"/>
</dbReference>
<reference evidence="3 4" key="1">
    <citation type="submission" date="2023-07" db="EMBL/GenBank/DDBJ databases">
        <title>Sorghum-associated microbial communities from plants grown in Nebraska, USA.</title>
        <authorList>
            <person name="Schachtman D."/>
        </authorList>
    </citation>
    <scope>NUCLEOTIDE SEQUENCE [LARGE SCALE GENOMIC DNA]</scope>
    <source>
        <strain evidence="3 4">584</strain>
    </source>
</reference>
<dbReference type="SUPFAM" id="SSF82771">
    <property type="entry name" value="GIY-YIG endonuclease"/>
    <property type="match status" value="1"/>
</dbReference>
<comment type="caution">
    <text evidence="3">The sequence shown here is derived from an EMBL/GenBank/DDBJ whole genome shotgun (WGS) entry which is preliminary data.</text>
</comment>
<dbReference type="Gene3D" id="3.40.1440.10">
    <property type="entry name" value="GIY-YIG endonuclease"/>
    <property type="match status" value="1"/>
</dbReference>
<organism evidence="3 4">
    <name type="scientific">Inquilinus ginsengisoli</name>
    <dbReference type="NCBI Taxonomy" id="363840"/>
    <lineage>
        <taxon>Bacteria</taxon>
        <taxon>Pseudomonadati</taxon>
        <taxon>Pseudomonadota</taxon>
        <taxon>Alphaproteobacteria</taxon>
        <taxon>Rhodospirillales</taxon>
        <taxon>Rhodospirillaceae</taxon>
        <taxon>Inquilinus</taxon>
    </lineage>
</organism>
<feature type="domain" description="GIY-YIG" evidence="2">
    <location>
        <begin position="1"/>
        <end position="77"/>
    </location>
</feature>
<evidence type="ECO:0000313" key="3">
    <source>
        <dbReference type="EMBL" id="MDR6291162.1"/>
    </source>
</evidence>
<dbReference type="SMART" id="SM00465">
    <property type="entry name" value="GIYc"/>
    <property type="match status" value="1"/>
</dbReference>
<comment type="similarity">
    <text evidence="1">Belongs to the UPF0213 family.</text>
</comment>
<keyword evidence="3" id="KW-0540">Nuclease</keyword>
<dbReference type="InterPro" id="IPR050190">
    <property type="entry name" value="UPF0213_domain"/>
</dbReference>
<dbReference type="PANTHER" id="PTHR34477:SF5">
    <property type="entry name" value="BSL5627 PROTEIN"/>
    <property type="match status" value="1"/>
</dbReference>
<dbReference type="Pfam" id="PF01541">
    <property type="entry name" value="GIY-YIG"/>
    <property type="match status" value="1"/>
</dbReference>